<accession>T1HPH5</accession>
<evidence type="ECO:0000313" key="3">
    <source>
        <dbReference type="Proteomes" id="UP000015103"/>
    </source>
</evidence>
<reference evidence="2" key="1">
    <citation type="submission" date="2015-05" db="UniProtKB">
        <authorList>
            <consortium name="EnsemblMetazoa"/>
        </authorList>
    </citation>
    <scope>IDENTIFICATION</scope>
</reference>
<dbReference type="EnsemblMetazoa" id="RPRC005949-RA">
    <property type="protein sequence ID" value="RPRC005949-PA"/>
    <property type="gene ID" value="RPRC005949"/>
</dbReference>
<dbReference type="EMBL" id="ACPB03001791">
    <property type="status" value="NOT_ANNOTATED_CDS"/>
    <property type="molecule type" value="Genomic_DNA"/>
</dbReference>
<evidence type="ECO:0000313" key="2">
    <source>
        <dbReference type="EnsemblMetazoa" id="RPRC005949-PA"/>
    </source>
</evidence>
<dbReference type="HOGENOM" id="CLU_1751980_0_0_1"/>
<dbReference type="VEuPathDB" id="VectorBase:RPRC005949"/>
<organism evidence="2 3">
    <name type="scientific">Rhodnius prolixus</name>
    <name type="common">Triatomid bug</name>
    <dbReference type="NCBI Taxonomy" id="13249"/>
    <lineage>
        <taxon>Eukaryota</taxon>
        <taxon>Metazoa</taxon>
        <taxon>Ecdysozoa</taxon>
        <taxon>Arthropoda</taxon>
        <taxon>Hexapoda</taxon>
        <taxon>Insecta</taxon>
        <taxon>Pterygota</taxon>
        <taxon>Neoptera</taxon>
        <taxon>Paraneoptera</taxon>
        <taxon>Hemiptera</taxon>
        <taxon>Heteroptera</taxon>
        <taxon>Panheteroptera</taxon>
        <taxon>Cimicomorpha</taxon>
        <taxon>Reduviidae</taxon>
        <taxon>Triatominae</taxon>
        <taxon>Rhodnius</taxon>
    </lineage>
</organism>
<dbReference type="AlphaFoldDB" id="T1HPH5"/>
<feature type="region of interest" description="Disordered" evidence="1">
    <location>
        <begin position="126"/>
        <end position="149"/>
    </location>
</feature>
<dbReference type="InParanoid" id="T1HPH5"/>
<keyword evidence="3" id="KW-1185">Reference proteome</keyword>
<protein>
    <submittedName>
        <fullName evidence="2">Uncharacterized protein</fullName>
    </submittedName>
</protein>
<proteinExistence type="predicted"/>
<sequence>MDDDIKEILAMWKGEDDDDDDDDFCVCEDVEDTEMDESIDTKPGPSDPNLASNANNIDYIFNLIKQLKEKELEAVEKLHYNIVSELHCEEQKGKNNLLKGKSQKKSFKKAENLECSCPYKNYGPESTVDTDFSMETERTDVPWMQEPKG</sequence>
<feature type="region of interest" description="Disordered" evidence="1">
    <location>
        <begin position="32"/>
        <end position="52"/>
    </location>
</feature>
<name>T1HPH5_RHOPR</name>
<dbReference type="Proteomes" id="UP000015103">
    <property type="component" value="Unassembled WGS sequence"/>
</dbReference>
<evidence type="ECO:0000256" key="1">
    <source>
        <dbReference type="SAM" id="MobiDB-lite"/>
    </source>
</evidence>